<dbReference type="InterPro" id="IPR036864">
    <property type="entry name" value="Zn2-C6_fun-type_DNA-bd_sf"/>
</dbReference>
<dbReference type="Proteomes" id="UP000184356">
    <property type="component" value="Unassembled WGS sequence"/>
</dbReference>
<dbReference type="PROSITE" id="PS50048">
    <property type="entry name" value="ZN2_CY6_FUNGAL_2"/>
    <property type="match status" value="1"/>
</dbReference>
<dbReference type="SMART" id="SM00066">
    <property type="entry name" value="GAL4"/>
    <property type="match status" value="2"/>
</dbReference>
<feature type="region of interest" description="Disordered" evidence="6">
    <location>
        <begin position="1"/>
        <end position="40"/>
    </location>
</feature>
<protein>
    <recommendedName>
        <fullName evidence="7">Zn(2)-C6 fungal-type domain-containing protein</fullName>
    </recommendedName>
</protein>
<dbReference type="InterPro" id="IPR001138">
    <property type="entry name" value="Zn2Cys6_DnaBD"/>
</dbReference>
<sequence length="1542" mass="173310">MSESPTQHRHLVPGPSPRNERSSGESILEERRGSLDSTKKRCSGTRPCDNCRAFDRECIFDETLDQRRRVAARRTADELNYHRDLFNDLLKVLRAEDRSYAIRLLDIIRRDATNEELRTYIDQILVITAGKVEESEQAVRKLEDIRSSLSEGATQSWRPQVMDIHYLCDEFPFRVPAQPWTNVTADSDLVSHLVSLYFTWDYPSHSFLDRDVFLKHMTLGDLKSEFCSPFLVNALLSNACHFSNYSEAYTKPGDIVTKGGDFLAEAERLKDEEPAKITLTYLQGLLLLYEKYSLSGKNDLGYKMLHEAIWSGENLGLVGNRKPGFPTDSNFSGDMEASLRQTAWGLFHIDTLIMYVYKKRPDKHDQTTFWWPYPTHQSPQKSYLGEYFDMSYDLCVIARDMSQSLFKIGSRRLSADDQVKIRDTFYERLRRWGDGLPTTFTIEHEPPPYILMLKMRYHTLVINLFLYQNEDEILGSTTGAIKTPESPTTPSPYNKRNVTQSAARAIAVLVRQYRREFGMGYAHHFAIYAVNLALFVLVEQCGTFDILDSDFLSLATAYSSIASRSHIGRNMFHLFRQNVRAKCQGNRLRHSDEVVEEVKTLFDEECTSPSVFDEFADGLEKLDADERYRVLGEHRLSDMLDRYETLSLGKDEVALGSDTKVVTAMTIYFQCAVHDIMPLMGDNHTYRSGRSSFSSAVNQNAGSLSPNSMAGSSSDWMWRAGSLGAPSTTASGNPAQAQAPMDYQMYPYGQYPNLNVPLPPQPPDAMAAPKIAIPRATTAKASSQRRRSARACEPCRQRKVKCDGGRPECRKCREHGVSCSYIDIKRIRDQKQLGVLSEKVERYEKLLRQLETEAEPSTAKQIRRALPTLEQAPSDDGEEADDSDADSATSHGSLDEIDLIKEDLNRSDKAVAVGFYGKNSEVAWMQKLEDVSGQRASESDGEKPHSNRDVPIMSMSYHLDDLSISFPETVDPFAVPEKDLADQYFNAYMESVHPSFTMIRKNTFTTQYEQFYKKKQFSPPPRKWLAVLNMIFALGCRYCKYTGKVSIGETDTDDTVFLNRARKLCLCGNVLFEHDDLQQIQVILLVAFYLIALGQVNGASKFSSLALRSAISLGINLKFKDDRTHYASREARTRLWWSIFLLEHLVTSITGRISGCGEGLSAALLPVPFDEDGAERNPNLSEIFRNQKLQASRLQLTMFQTDDEAQAASAWLSQCEPSPTLLFHCIVDLNVISQSVINSVYSIQGLRESPGQLESRLQKYNRCMDVWLRKVPTPYRFTVSPGDDTFLPPGIGHVETDYTRERITLAVYYYGARITLCRPCLSHSPDPRQKVSERSPRANFRTQMTLACLRAATNLLSILPEIPDTTWLTTVTPWWAILHFIMQATTALLIGLSTHFANDTELAAAGSTTTSSSTTERGSSKDENTSTETTPASPPLTKDTIVAQTQKAMHWLHHLGFSNRAARRAFILCERFVSRIGPKLGIDVDALPTSEAFPPVGDVDMIGASDCSGPDNGGGDGGDGLGDGSGLFSDMLVSDALAMVDD</sequence>
<evidence type="ECO:0000256" key="5">
    <source>
        <dbReference type="ARBA" id="ARBA00023242"/>
    </source>
</evidence>
<dbReference type="Pfam" id="PF04082">
    <property type="entry name" value="Fungal_trans"/>
    <property type="match status" value="2"/>
</dbReference>
<organism evidence="8 9">
    <name type="scientific">Aspergillus sydowii CBS 593.65</name>
    <dbReference type="NCBI Taxonomy" id="1036612"/>
    <lineage>
        <taxon>Eukaryota</taxon>
        <taxon>Fungi</taxon>
        <taxon>Dikarya</taxon>
        <taxon>Ascomycota</taxon>
        <taxon>Pezizomycotina</taxon>
        <taxon>Eurotiomycetes</taxon>
        <taxon>Eurotiomycetidae</taxon>
        <taxon>Eurotiales</taxon>
        <taxon>Aspergillaceae</taxon>
        <taxon>Aspergillus</taxon>
        <taxon>Aspergillus subgen. Nidulantes</taxon>
    </lineage>
</organism>
<feature type="compositionally biased region" description="Gly residues" evidence="6">
    <location>
        <begin position="1511"/>
        <end position="1523"/>
    </location>
</feature>
<dbReference type="GO" id="GO:0000981">
    <property type="term" value="F:DNA-binding transcription factor activity, RNA polymerase II-specific"/>
    <property type="evidence" value="ECO:0007669"/>
    <property type="project" value="InterPro"/>
</dbReference>
<keyword evidence="5" id="KW-0539">Nucleus</keyword>
<dbReference type="PANTHER" id="PTHR47654">
    <property type="entry name" value="ZN(II)2CYS6 TRANSCRIPTION FACTOR (EUROFUNG)-RELATED"/>
    <property type="match status" value="1"/>
</dbReference>
<dbReference type="OrthoDB" id="2593732at2759"/>
<dbReference type="PROSITE" id="PS00463">
    <property type="entry name" value="ZN2_CY6_FUNGAL_1"/>
    <property type="match status" value="1"/>
</dbReference>
<feature type="region of interest" description="Disordered" evidence="6">
    <location>
        <begin position="1503"/>
        <end position="1523"/>
    </location>
</feature>
<dbReference type="SUPFAM" id="SSF57701">
    <property type="entry name" value="Zn2/Cys6 DNA-binding domain"/>
    <property type="match status" value="1"/>
</dbReference>
<dbReference type="GO" id="GO:0003677">
    <property type="term" value="F:DNA binding"/>
    <property type="evidence" value="ECO:0007669"/>
    <property type="project" value="UniProtKB-KW"/>
</dbReference>
<keyword evidence="3" id="KW-0238">DNA-binding</keyword>
<evidence type="ECO:0000259" key="7">
    <source>
        <dbReference type="PROSITE" id="PS50048"/>
    </source>
</evidence>
<evidence type="ECO:0000256" key="4">
    <source>
        <dbReference type="ARBA" id="ARBA00023163"/>
    </source>
</evidence>
<dbReference type="GO" id="GO:0008270">
    <property type="term" value="F:zinc ion binding"/>
    <property type="evidence" value="ECO:0007669"/>
    <property type="project" value="InterPro"/>
</dbReference>
<dbReference type="CDD" id="cd00067">
    <property type="entry name" value="GAL4"/>
    <property type="match status" value="2"/>
</dbReference>
<evidence type="ECO:0000256" key="1">
    <source>
        <dbReference type="ARBA" id="ARBA00022723"/>
    </source>
</evidence>
<evidence type="ECO:0000313" key="8">
    <source>
        <dbReference type="EMBL" id="OJJ54108.1"/>
    </source>
</evidence>
<dbReference type="InterPro" id="IPR007219">
    <property type="entry name" value="XnlR_reg_dom"/>
</dbReference>
<dbReference type="VEuPathDB" id="FungiDB:ASPSYDRAFT_35629"/>
<feature type="domain" description="Zn(2)-C6 fungal-type" evidence="7">
    <location>
        <begin position="791"/>
        <end position="821"/>
    </location>
</feature>
<dbReference type="GeneID" id="63761427"/>
<dbReference type="EMBL" id="KV878595">
    <property type="protein sequence ID" value="OJJ54108.1"/>
    <property type="molecule type" value="Genomic_DNA"/>
</dbReference>
<dbReference type="PANTHER" id="PTHR47654:SF4">
    <property type="entry name" value="ZN(II)2CYS6 TRANSCRIPTION FACTOR (EUROFUNG)"/>
    <property type="match status" value="1"/>
</dbReference>
<dbReference type="SMART" id="SM00906">
    <property type="entry name" value="Fungal_trans"/>
    <property type="match status" value="1"/>
</dbReference>
<dbReference type="InterPro" id="IPR053230">
    <property type="entry name" value="Trans_reg_galc"/>
</dbReference>
<keyword evidence="9" id="KW-1185">Reference proteome</keyword>
<feature type="region of interest" description="Disordered" evidence="6">
    <location>
        <begin position="690"/>
        <end position="709"/>
    </location>
</feature>
<dbReference type="Gene3D" id="4.10.240.10">
    <property type="entry name" value="Zn(2)-C6 fungal-type DNA-binding domain"/>
    <property type="match status" value="1"/>
</dbReference>
<proteinExistence type="predicted"/>
<dbReference type="GO" id="GO:0006351">
    <property type="term" value="P:DNA-templated transcription"/>
    <property type="evidence" value="ECO:0007669"/>
    <property type="project" value="InterPro"/>
</dbReference>
<name>A0A1L9T3W6_9EURO</name>
<accession>A0A1L9T3W6</accession>
<feature type="region of interest" description="Disordered" evidence="6">
    <location>
        <begin position="868"/>
        <end position="894"/>
    </location>
</feature>
<feature type="region of interest" description="Disordered" evidence="6">
    <location>
        <begin position="1404"/>
        <end position="1438"/>
    </location>
</feature>
<evidence type="ECO:0000313" key="9">
    <source>
        <dbReference type="Proteomes" id="UP000184356"/>
    </source>
</evidence>
<reference evidence="9" key="1">
    <citation type="journal article" date="2017" name="Genome Biol.">
        <title>Comparative genomics reveals high biological diversity and specific adaptations in the industrially and medically important fungal genus Aspergillus.</title>
        <authorList>
            <person name="de Vries R.P."/>
            <person name="Riley R."/>
            <person name="Wiebenga A."/>
            <person name="Aguilar-Osorio G."/>
            <person name="Amillis S."/>
            <person name="Uchima C.A."/>
            <person name="Anderluh G."/>
            <person name="Asadollahi M."/>
            <person name="Askin M."/>
            <person name="Barry K."/>
            <person name="Battaglia E."/>
            <person name="Bayram O."/>
            <person name="Benocci T."/>
            <person name="Braus-Stromeyer S.A."/>
            <person name="Caldana C."/>
            <person name="Canovas D."/>
            <person name="Cerqueira G.C."/>
            <person name="Chen F."/>
            <person name="Chen W."/>
            <person name="Choi C."/>
            <person name="Clum A."/>
            <person name="Dos Santos R.A."/>
            <person name="Damasio A.R."/>
            <person name="Diallinas G."/>
            <person name="Emri T."/>
            <person name="Fekete E."/>
            <person name="Flipphi M."/>
            <person name="Freyberg S."/>
            <person name="Gallo A."/>
            <person name="Gournas C."/>
            <person name="Habgood R."/>
            <person name="Hainaut M."/>
            <person name="Harispe M.L."/>
            <person name="Henrissat B."/>
            <person name="Hilden K.S."/>
            <person name="Hope R."/>
            <person name="Hossain A."/>
            <person name="Karabika E."/>
            <person name="Karaffa L."/>
            <person name="Karanyi Z."/>
            <person name="Krasevec N."/>
            <person name="Kuo A."/>
            <person name="Kusch H."/>
            <person name="LaButti K."/>
            <person name="Lagendijk E.L."/>
            <person name="Lapidus A."/>
            <person name="Levasseur A."/>
            <person name="Lindquist E."/>
            <person name="Lipzen A."/>
            <person name="Logrieco A.F."/>
            <person name="MacCabe A."/>
            <person name="Maekelae M.R."/>
            <person name="Malavazi I."/>
            <person name="Melin P."/>
            <person name="Meyer V."/>
            <person name="Mielnichuk N."/>
            <person name="Miskei M."/>
            <person name="Molnar A.P."/>
            <person name="Mule G."/>
            <person name="Ngan C.Y."/>
            <person name="Orejas M."/>
            <person name="Orosz E."/>
            <person name="Ouedraogo J.P."/>
            <person name="Overkamp K.M."/>
            <person name="Park H.-S."/>
            <person name="Perrone G."/>
            <person name="Piumi F."/>
            <person name="Punt P.J."/>
            <person name="Ram A.F."/>
            <person name="Ramon A."/>
            <person name="Rauscher S."/>
            <person name="Record E."/>
            <person name="Riano-Pachon D.M."/>
            <person name="Robert V."/>
            <person name="Roehrig J."/>
            <person name="Ruller R."/>
            <person name="Salamov A."/>
            <person name="Salih N.S."/>
            <person name="Samson R.A."/>
            <person name="Sandor E."/>
            <person name="Sanguinetti M."/>
            <person name="Schuetze T."/>
            <person name="Sepcic K."/>
            <person name="Shelest E."/>
            <person name="Sherlock G."/>
            <person name="Sophianopoulou V."/>
            <person name="Squina F.M."/>
            <person name="Sun H."/>
            <person name="Susca A."/>
            <person name="Todd R.B."/>
            <person name="Tsang A."/>
            <person name="Unkles S.E."/>
            <person name="van de Wiele N."/>
            <person name="van Rossen-Uffink D."/>
            <person name="Oliveira J.V."/>
            <person name="Vesth T.C."/>
            <person name="Visser J."/>
            <person name="Yu J.-H."/>
            <person name="Zhou M."/>
            <person name="Andersen M.R."/>
            <person name="Archer D.B."/>
            <person name="Baker S.E."/>
            <person name="Benoit I."/>
            <person name="Brakhage A.A."/>
            <person name="Braus G.H."/>
            <person name="Fischer R."/>
            <person name="Frisvad J.C."/>
            <person name="Goldman G.H."/>
            <person name="Houbraken J."/>
            <person name="Oakley B."/>
            <person name="Pocsi I."/>
            <person name="Scazzocchio C."/>
            <person name="Seiboth B."/>
            <person name="vanKuyk P.A."/>
            <person name="Wortman J."/>
            <person name="Dyer P.S."/>
            <person name="Grigoriev I.V."/>
        </authorList>
    </citation>
    <scope>NUCLEOTIDE SEQUENCE [LARGE SCALE GENOMIC DNA]</scope>
    <source>
        <strain evidence="9">CBS 593.65</strain>
    </source>
</reference>
<gene>
    <name evidence="8" type="ORF">ASPSYDRAFT_35629</name>
</gene>
<dbReference type="Pfam" id="PF00172">
    <property type="entry name" value="Zn_clus"/>
    <property type="match status" value="1"/>
</dbReference>
<evidence type="ECO:0000256" key="2">
    <source>
        <dbReference type="ARBA" id="ARBA00023015"/>
    </source>
</evidence>
<evidence type="ECO:0000256" key="3">
    <source>
        <dbReference type="ARBA" id="ARBA00023125"/>
    </source>
</evidence>
<keyword evidence="1" id="KW-0479">Metal-binding</keyword>
<dbReference type="RefSeq" id="XP_040697914.1">
    <property type="nucleotide sequence ID" value="XM_040845354.1"/>
</dbReference>
<feature type="compositionally biased region" description="Basic and acidic residues" evidence="6">
    <location>
        <begin position="18"/>
        <end position="39"/>
    </location>
</feature>
<dbReference type="CDD" id="cd12148">
    <property type="entry name" value="fungal_TF_MHR"/>
    <property type="match status" value="2"/>
</dbReference>
<feature type="compositionally biased region" description="Acidic residues" evidence="6">
    <location>
        <begin position="873"/>
        <end position="885"/>
    </location>
</feature>
<keyword evidence="4" id="KW-0804">Transcription</keyword>
<evidence type="ECO:0000256" key="6">
    <source>
        <dbReference type="SAM" id="MobiDB-lite"/>
    </source>
</evidence>
<keyword evidence="2" id="KW-0805">Transcription regulation</keyword>